<dbReference type="CDD" id="cd00209">
    <property type="entry name" value="DHFR"/>
    <property type="match status" value="1"/>
</dbReference>
<dbReference type="InterPro" id="IPR012259">
    <property type="entry name" value="DHFR"/>
</dbReference>
<protein>
    <recommendedName>
        <fullName evidence="3 8">Dihydrofolate reductase</fullName>
        <ecNumber evidence="3 8">1.5.1.3</ecNumber>
    </recommendedName>
</protein>
<keyword evidence="12" id="KW-1185">Reference proteome</keyword>
<dbReference type="Proteomes" id="UP001595887">
    <property type="component" value="Unassembled WGS sequence"/>
</dbReference>
<gene>
    <name evidence="11" type="ORF">ACFOWX_01810</name>
</gene>
<dbReference type="PRINTS" id="PR00070">
    <property type="entry name" value="DHFR"/>
</dbReference>
<comment type="similarity">
    <text evidence="2 8 9">Belongs to the dihydrofolate reductase family.</text>
</comment>
<dbReference type="RefSeq" id="WP_381420736.1">
    <property type="nucleotide sequence ID" value="NZ_JBHSDH010000010.1"/>
</dbReference>
<evidence type="ECO:0000256" key="7">
    <source>
        <dbReference type="ARBA" id="ARBA00025067"/>
    </source>
</evidence>
<evidence type="ECO:0000256" key="5">
    <source>
        <dbReference type="ARBA" id="ARBA00022857"/>
    </source>
</evidence>
<evidence type="ECO:0000313" key="12">
    <source>
        <dbReference type="Proteomes" id="UP001595887"/>
    </source>
</evidence>
<feature type="domain" description="DHFR" evidence="10">
    <location>
        <begin position="5"/>
        <end position="167"/>
    </location>
</feature>
<dbReference type="EMBL" id="JBHSDH010000010">
    <property type="protein sequence ID" value="MFC4291143.1"/>
    <property type="molecule type" value="Genomic_DNA"/>
</dbReference>
<evidence type="ECO:0000256" key="6">
    <source>
        <dbReference type="ARBA" id="ARBA00023002"/>
    </source>
</evidence>
<sequence>MNHPEIILVVARADNGVIGKDGDMPWHIPADLRHFKQITKGRPMIMGRKTFESLPGILEGRRHIILTRDTEWEVDEDSEDDDVEIAYSPEEALKKARSGHVCIIGGAEIYALFLDRADRVELTEIHSAPDGDTVIPPFDPEIWTETGRTDHPATDKIPAYSFVTLKRTAAV</sequence>
<dbReference type="EC" id="1.5.1.3" evidence="3 8"/>
<dbReference type="Pfam" id="PF00186">
    <property type="entry name" value="DHFR_1"/>
    <property type="match status" value="1"/>
</dbReference>
<dbReference type="InterPro" id="IPR024072">
    <property type="entry name" value="DHFR-like_dom_sf"/>
</dbReference>
<dbReference type="InterPro" id="IPR017925">
    <property type="entry name" value="DHFR_CS"/>
</dbReference>
<keyword evidence="6 8" id="KW-0560">Oxidoreductase</keyword>
<comment type="pathway">
    <text evidence="1 8">Cofactor biosynthesis; tetrahydrofolate biosynthesis; 5,6,7,8-tetrahydrofolate from 7,8-dihydrofolate: step 1/1.</text>
</comment>
<dbReference type="InterPro" id="IPR001796">
    <property type="entry name" value="DHFR_dom"/>
</dbReference>
<comment type="caution">
    <text evidence="11">The sequence shown here is derived from an EMBL/GenBank/DDBJ whole genome shotgun (WGS) entry which is preliminary data.</text>
</comment>
<keyword evidence="5 8" id="KW-0521">NADP</keyword>
<evidence type="ECO:0000313" key="11">
    <source>
        <dbReference type="EMBL" id="MFC4291143.1"/>
    </source>
</evidence>
<evidence type="ECO:0000256" key="9">
    <source>
        <dbReference type="RuleBase" id="RU004474"/>
    </source>
</evidence>
<evidence type="ECO:0000256" key="4">
    <source>
        <dbReference type="ARBA" id="ARBA00022563"/>
    </source>
</evidence>
<dbReference type="PROSITE" id="PS51330">
    <property type="entry name" value="DHFR_2"/>
    <property type="match status" value="1"/>
</dbReference>
<evidence type="ECO:0000256" key="8">
    <source>
        <dbReference type="PIRNR" id="PIRNR000194"/>
    </source>
</evidence>
<proteinExistence type="inferred from homology"/>
<dbReference type="PANTHER" id="PTHR48069:SF3">
    <property type="entry name" value="DIHYDROFOLATE REDUCTASE"/>
    <property type="match status" value="1"/>
</dbReference>
<keyword evidence="4 8" id="KW-0554">One-carbon metabolism</keyword>
<dbReference type="Gene3D" id="3.40.430.10">
    <property type="entry name" value="Dihydrofolate Reductase, subunit A"/>
    <property type="match status" value="1"/>
</dbReference>
<evidence type="ECO:0000256" key="1">
    <source>
        <dbReference type="ARBA" id="ARBA00004903"/>
    </source>
</evidence>
<comment type="function">
    <text evidence="7 8">Key enzyme in folate metabolism. Catalyzes an essential reaction for de novo glycine and purine synthesis, and for DNA precursor synthesis.</text>
</comment>
<name>A0ABV8RD62_9SPHN</name>
<comment type="catalytic activity">
    <reaction evidence="8">
        <text>(6S)-5,6,7,8-tetrahydrofolate + NADP(+) = 7,8-dihydrofolate + NADPH + H(+)</text>
        <dbReference type="Rhea" id="RHEA:15009"/>
        <dbReference type="ChEBI" id="CHEBI:15378"/>
        <dbReference type="ChEBI" id="CHEBI:57451"/>
        <dbReference type="ChEBI" id="CHEBI:57453"/>
        <dbReference type="ChEBI" id="CHEBI:57783"/>
        <dbReference type="ChEBI" id="CHEBI:58349"/>
        <dbReference type="EC" id="1.5.1.3"/>
    </reaction>
</comment>
<dbReference type="PIRSF" id="PIRSF000194">
    <property type="entry name" value="DHFR"/>
    <property type="match status" value="1"/>
</dbReference>
<evidence type="ECO:0000259" key="10">
    <source>
        <dbReference type="PROSITE" id="PS51330"/>
    </source>
</evidence>
<dbReference type="SUPFAM" id="SSF53597">
    <property type="entry name" value="Dihydrofolate reductase-like"/>
    <property type="match status" value="1"/>
</dbReference>
<organism evidence="11 12">
    <name type="scientific">Sphingorhabdus arenilitoris</name>
    <dbReference type="NCBI Taxonomy" id="1490041"/>
    <lineage>
        <taxon>Bacteria</taxon>
        <taxon>Pseudomonadati</taxon>
        <taxon>Pseudomonadota</taxon>
        <taxon>Alphaproteobacteria</taxon>
        <taxon>Sphingomonadales</taxon>
        <taxon>Sphingomonadaceae</taxon>
        <taxon>Sphingorhabdus</taxon>
    </lineage>
</organism>
<evidence type="ECO:0000256" key="3">
    <source>
        <dbReference type="ARBA" id="ARBA00012856"/>
    </source>
</evidence>
<accession>A0ABV8RD62</accession>
<evidence type="ECO:0000256" key="2">
    <source>
        <dbReference type="ARBA" id="ARBA00009539"/>
    </source>
</evidence>
<dbReference type="PANTHER" id="PTHR48069">
    <property type="entry name" value="DIHYDROFOLATE REDUCTASE"/>
    <property type="match status" value="1"/>
</dbReference>
<dbReference type="PROSITE" id="PS00075">
    <property type="entry name" value="DHFR_1"/>
    <property type="match status" value="1"/>
</dbReference>
<dbReference type="GO" id="GO:0004146">
    <property type="term" value="F:dihydrofolate reductase activity"/>
    <property type="evidence" value="ECO:0007669"/>
    <property type="project" value="UniProtKB-EC"/>
</dbReference>
<reference evidence="12" key="1">
    <citation type="journal article" date="2019" name="Int. J. Syst. Evol. Microbiol.">
        <title>The Global Catalogue of Microorganisms (GCM) 10K type strain sequencing project: providing services to taxonomists for standard genome sequencing and annotation.</title>
        <authorList>
            <consortium name="The Broad Institute Genomics Platform"/>
            <consortium name="The Broad Institute Genome Sequencing Center for Infectious Disease"/>
            <person name="Wu L."/>
            <person name="Ma J."/>
        </authorList>
    </citation>
    <scope>NUCLEOTIDE SEQUENCE [LARGE SCALE GENOMIC DNA]</scope>
    <source>
        <strain evidence="12">CECT 8531</strain>
    </source>
</reference>